<gene>
    <name evidence="1" type="ORF">METZ01_LOCUS509724</name>
</gene>
<proteinExistence type="predicted"/>
<organism evidence="1">
    <name type="scientific">marine metagenome</name>
    <dbReference type="NCBI Taxonomy" id="408172"/>
    <lineage>
        <taxon>unclassified sequences</taxon>
        <taxon>metagenomes</taxon>
        <taxon>ecological metagenomes</taxon>
    </lineage>
</organism>
<sequence length="60" mass="6196">MASFSIDTFTSQLSQGGALASLFECTVTGWSGIADVAGSHNQWIFMCNGATLPPSTITPA</sequence>
<evidence type="ECO:0000313" key="1">
    <source>
        <dbReference type="EMBL" id="SVE56870.1"/>
    </source>
</evidence>
<dbReference type="EMBL" id="UINC01226402">
    <property type="protein sequence ID" value="SVE56870.1"/>
    <property type="molecule type" value="Genomic_DNA"/>
</dbReference>
<feature type="non-terminal residue" evidence="1">
    <location>
        <position position="60"/>
    </location>
</feature>
<accession>A0A383EKM0</accession>
<dbReference type="AlphaFoldDB" id="A0A383EKM0"/>
<name>A0A383EKM0_9ZZZZ</name>
<reference evidence="1" key="1">
    <citation type="submission" date="2018-05" db="EMBL/GenBank/DDBJ databases">
        <authorList>
            <person name="Lanie J.A."/>
            <person name="Ng W.-L."/>
            <person name="Kazmierczak K.M."/>
            <person name="Andrzejewski T.M."/>
            <person name="Davidsen T.M."/>
            <person name="Wayne K.J."/>
            <person name="Tettelin H."/>
            <person name="Glass J.I."/>
            <person name="Rusch D."/>
            <person name="Podicherti R."/>
            <person name="Tsui H.-C.T."/>
            <person name="Winkler M.E."/>
        </authorList>
    </citation>
    <scope>NUCLEOTIDE SEQUENCE</scope>
</reference>
<protein>
    <submittedName>
        <fullName evidence="1">Uncharacterized protein</fullName>
    </submittedName>
</protein>